<sequence>MCPPGVDQTTRTPQRWYVVSPANQQSHALFDGSRYIEDVKEFLQGGESWDAFRKLAKPSTIARNTVPLEAIMPQTTQLSPIEGMPAEIMSMILEDPALTREDRIAFGISSKTLWTHLLSHAQQDARRSLALWADTPLICTGTWLEDLPETIYTAYPNVRAREQEYLKKSRRSRAWYGPCPSRGWNYRHIRGGDDTRPSCQETWLAAYEAVASETVPESYRPRLQETLAAASAGPAFWTQRDWILRNKTTKQFFRVEVDQPQNGQEPCVHVRSAPWLSLDRALLLRVCWGVADWESRCSRTQERNLKLARGEWAGHCFDVVEDLSFDVGQWRDVTKEIKEEGATCVPE</sequence>
<dbReference type="EMBL" id="RIBY02002167">
    <property type="protein sequence ID" value="KAH9823737.1"/>
    <property type="molecule type" value="Genomic_DNA"/>
</dbReference>
<dbReference type="Proteomes" id="UP001138500">
    <property type="component" value="Unassembled WGS sequence"/>
</dbReference>
<proteinExistence type="predicted"/>
<dbReference type="OrthoDB" id="2588098at2759"/>
<evidence type="ECO:0000313" key="2">
    <source>
        <dbReference type="Proteomes" id="UP001138500"/>
    </source>
</evidence>
<accession>A0A9W7VZU5</accession>
<comment type="caution">
    <text evidence="1">The sequence shown here is derived from an EMBL/GenBank/DDBJ whole genome shotgun (WGS) entry which is preliminary data.</text>
</comment>
<protein>
    <submittedName>
        <fullName evidence="1">Uncharacterized protein</fullName>
    </submittedName>
</protein>
<keyword evidence="2" id="KW-1185">Reference proteome</keyword>
<name>A0A9W7VZU5_9PEZI</name>
<evidence type="ECO:0000313" key="1">
    <source>
        <dbReference type="EMBL" id="KAH9823737.1"/>
    </source>
</evidence>
<reference evidence="1 2" key="2">
    <citation type="journal article" date="2021" name="Curr. Genet.">
        <title>Genetic response to nitrogen starvation in the aggressive Eucalyptus foliar pathogen Teratosphaeria destructans.</title>
        <authorList>
            <person name="Havenga M."/>
            <person name="Wingfield B.D."/>
            <person name="Wingfield M.J."/>
            <person name="Dreyer L.L."/>
            <person name="Roets F."/>
            <person name="Aylward J."/>
        </authorList>
    </citation>
    <scope>NUCLEOTIDE SEQUENCE [LARGE SCALE GENOMIC DNA]</scope>
    <source>
        <strain evidence="1">CMW44962</strain>
    </source>
</reference>
<reference evidence="1 2" key="1">
    <citation type="journal article" date="2018" name="IMA Fungus">
        <title>IMA Genome-F 10: Nine draft genome sequences of Claviceps purpurea s.lat., including C. arundinis, C. humidiphila, and C. cf. spartinae, pseudomolecules for the pitch canker pathogen Fusarium circinatum, draft genome of Davidsoniella eucalypti, Grosmannia galeiformis, Quambalaria eucalypti, and Teratosphaeria destructans.</title>
        <authorList>
            <person name="Wingfield B.D."/>
            <person name="Liu M."/>
            <person name="Nguyen H.D."/>
            <person name="Lane F.A."/>
            <person name="Morgan S.W."/>
            <person name="De Vos L."/>
            <person name="Wilken P.M."/>
            <person name="Duong T.A."/>
            <person name="Aylward J."/>
            <person name="Coetzee M.P."/>
            <person name="Dadej K."/>
            <person name="De Beer Z.W."/>
            <person name="Findlay W."/>
            <person name="Havenga M."/>
            <person name="Kolarik M."/>
            <person name="Menzies J.G."/>
            <person name="Naidoo K."/>
            <person name="Pochopski O."/>
            <person name="Shoukouhi P."/>
            <person name="Santana Q.C."/>
            <person name="Seifert K.A."/>
            <person name="Soal N."/>
            <person name="Steenkamp E.T."/>
            <person name="Tatham C.T."/>
            <person name="van der Nest M.A."/>
            <person name="Wingfield M.J."/>
        </authorList>
    </citation>
    <scope>NUCLEOTIDE SEQUENCE [LARGE SCALE GENOMIC DNA]</scope>
    <source>
        <strain evidence="1">CMW44962</strain>
    </source>
</reference>
<organism evidence="1 2">
    <name type="scientific">Teratosphaeria destructans</name>
    <dbReference type="NCBI Taxonomy" id="418781"/>
    <lineage>
        <taxon>Eukaryota</taxon>
        <taxon>Fungi</taxon>
        <taxon>Dikarya</taxon>
        <taxon>Ascomycota</taxon>
        <taxon>Pezizomycotina</taxon>
        <taxon>Dothideomycetes</taxon>
        <taxon>Dothideomycetidae</taxon>
        <taxon>Mycosphaerellales</taxon>
        <taxon>Teratosphaeriaceae</taxon>
        <taxon>Teratosphaeria</taxon>
    </lineage>
</organism>
<dbReference type="AlphaFoldDB" id="A0A9W7VZU5"/>
<gene>
    <name evidence="1" type="ORF">Tdes44962_MAKER04481</name>
</gene>